<keyword evidence="1" id="KW-0812">Transmembrane</keyword>
<reference evidence="2" key="1">
    <citation type="journal article" date="2015" name="Nature">
        <title>Complex archaea that bridge the gap between prokaryotes and eukaryotes.</title>
        <authorList>
            <person name="Spang A."/>
            <person name="Saw J.H."/>
            <person name="Jorgensen S.L."/>
            <person name="Zaremba-Niedzwiedzka K."/>
            <person name="Martijn J."/>
            <person name="Lind A.E."/>
            <person name="van Eijk R."/>
            <person name="Schleper C."/>
            <person name="Guy L."/>
            <person name="Ettema T.J."/>
        </authorList>
    </citation>
    <scope>NUCLEOTIDE SEQUENCE</scope>
</reference>
<dbReference type="AlphaFoldDB" id="A0A0F9JG97"/>
<protein>
    <submittedName>
        <fullName evidence="2">Uncharacterized protein</fullName>
    </submittedName>
</protein>
<sequence length="87" mass="9387">MTKMKRGLDIDDDGQAIVYPVVGYTAFLAFGMTVGLRLEYVISLDPTEKPQALQVVLTPTQARELAQSVLKMADRAIQPPASGGAHN</sequence>
<gene>
    <name evidence="2" type="ORF">LCGC14_1760640</name>
</gene>
<evidence type="ECO:0000313" key="2">
    <source>
        <dbReference type="EMBL" id="KKM04796.1"/>
    </source>
</evidence>
<evidence type="ECO:0000256" key="1">
    <source>
        <dbReference type="SAM" id="Phobius"/>
    </source>
</evidence>
<keyword evidence="1" id="KW-1133">Transmembrane helix</keyword>
<organism evidence="2">
    <name type="scientific">marine sediment metagenome</name>
    <dbReference type="NCBI Taxonomy" id="412755"/>
    <lineage>
        <taxon>unclassified sequences</taxon>
        <taxon>metagenomes</taxon>
        <taxon>ecological metagenomes</taxon>
    </lineage>
</organism>
<comment type="caution">
    <text evidence="2">The sequence shown here is derived from an EMBL/GenBank/DDBJ whole genome shotgun (WGS) entry which is preliminary data.</text>
</comment>
<proteinExistence type="predicted"/>
<name>A0A0F9JG97_9ZZZZ</name>
<keyword evidence="1" id="KW-0472">Membrane</keyword>
<accession>A0A0F9JG97</accession>
<dbReference type="EMBL" id="LAZR01016377">
    <property type="protein sequence ID" value="KKM04796.1"/>
    <property type="molecule type" value="Genomic_DNA"/>
</dbReference>
<feature type="transmembrane region" description="Helical" evidence="1">
    <location>
        <begin position="16"/>
        <end position="36"/>
    </location>
</feature>